<organism evidence="4 5">
    <name type="scientific">Aspergillus candidus</name>
    <dbReference type="NCBI Taxonomy" id="41067"/>
    <lineage>
        <taxon>Eukaryota</taxon>
        <taxon>Fungi</taxon>
        <taxon>Dikarya</taxon>
        <taxon>Ascomycota</taxon>
        <taxon>Pezizomycotina</taxon>
        <taxon>Eurotiomycetes</taxon>
        <taxon>Eurotiomycetidae</taxon>
        <taxon>Eurotiales</taxon>
        <taxon>Aspergillaceae</taxon>
        <taxon>Aspergillus</taxon>
        <taxon>Aspergillus subgen. Circumdati</taxon>
    </lineage>
</organism>
<gene>
    <name evidence="4" type="ORF">BDW47DRAFT_42500</name>
</gene>
<protein>
    <submittedName>
        <fullName evidence="4">Putative HIT finger domain protein</fullName>
    </submittedName>
</protein>
<dbReference type="EMBL" id="KZ559119">
    <property type="protein sequence ID" value="PLB41884.1"/>
    <property type="molecule type" value="Genomic_DNA"/>
</dbReference>
<dbReference type="Pfam" id="PF04438">
    <property type="entry name" value="zf-HIT"/>
    <property type="match status" value="1"/>
</dbReference>
<name>A0A2I2FMP3_ASPCN</name>
<feature type="region of interest" description="Disordered" evidence="2">
    <location>
        <begin position="40"/>
        <end position="69"/>
    </location>
</feature>
<keyword evidence="1" id="KW-0479">Metal-binding</keyword>
<dbReference type="STRING" id="41067.A0A2I2FMP3"/>
<reference evidence="4 5" key="1">
    <citation type="submission" date="2017-12" db="EMBL/GenBank/DDBJ databases">
        <authorList>
            <consortium name="DOE Joint Genome Institute"/>
            <person name="Haridas S."/>
            <person name="Kjaerbolling I."/>
            <person name="Vesth T.C."/>
            <person name="Frisvad J.C."/>
            <person name="Nybo J.L."/>
            <person name="Theobald S."/>
            <person name="Kuo A."/>
            <person name="Bowyer P."/>
            <person name="Matsuda Y."/>
            <person name="Mondo S."/>
            <person name="Lyhne E.K."/>
            <person name="Kogle M.E."/>
            <person name="Clum A."/>
            <person name="Lipzen A."/>
            <person name="Salamov A."/>
            <person name="Ngan C.Y."/>
            <person name="Daum C."/>
            <person name="Chiniquy J."/>
            <person name="Barry K."/>
            <person name="LaButti K."/>
            <person name="Simmons B.A."/>
            <person name="Magnuson J.K."/>
            <person name="Mortensen U.H."/>
            <person name="Larsen T.O."/>
            <person name="Grigoriev I.V."/>
            <person name="Baker S.E."/>
            <person name="Andersen M.R."/>
            <person name="Nordberg H.P."/>
            <person name="Cantor M.N."/>
            <person name="Hua S.X."/>
        </authorList>
    </citation>
    <scope>NUCLEOTIDE SEQUENCE [LARGE SCALE GENOMIC DNA]</scope>
    <source>
        <strain evidence="4 5">CBS 102.13</strain>
    </source>
</reference>
<dbReference type="GeneID" id="36526161"/>
<dbReference type="Gene3D" id="3.30.60.190">
    <property type="match status" value="1"/>
</dbReference>
<accession>A0A2I2FMP3</accession>
<dbReference type="GO" id="GO:0008270">
    <property type="term" value="F:zinc ion binding"/>
    <property type="evidence" value="ECO:0007669"/>
    <property type="project" value="UniProtKB-UniRule"/>
</dbReference>
<feature type="domain" description="HIT-type" evidence="3">
    <location>
        <begin position="5"/>
        <end position="37"/>
    </location>
</feature>
<dbReference type="CDD" id="cd23023">
    <property type="entry name" value="zf-HIT_BCD1"/>
    <property type="match status" value="1"/>
</dbReference>
<keyword evidence="1" id="KW-0863">Zinc-finger</keyword>
<evidence type="ECO:0000313" key="5">
    <source>
        <dbReference type="Proteomes" id="UP000234585"/>
    </source>
</evidence>
<dbReference type="AlphaFoldDB" id="A0A2I2FMP3"/>
<feature type="region of interest" description="Disordered" evidence="2">
    <location>
        <begin position="113"/>
        <end position="142"/>
    </location>
</feature>
<evidence type="ECO:0000256" key="2">
    <source>
        <dbReference type="SAM" id="MobiDB-lite"/>
    </source>
</evidence>
<dbReference type="InterPro" id="IPR007529">
    <property type="entry name" value="Znf_HIT"/>
</dbReference>
<dbReference type="OrthoDB" id="18412at2759"/>
<evidence type="ECO:0000256" key="1">
    <source>
        <dbReference type="PROSITE-ProRule" id="PRU00453"/>
    </source>
</evidence>
<dbReference type="PROSITE" id="PS51083">
    <property type="entry name" value="ZF_HIT"/>
    <property type="match status" value="1"/>
</dbReference>
<evidence type="ECO:0000313" key="4">
    <source>
        <dbReference type="EMBL" id="PLB41884.1"/>
    </source>
</evidence>
<feature type="compositionally biased region" description="Gly residues" evidence="2">
    <location>
        <begin position="116"/>
        <end position="127"/>
    </location>
</feature>
<dbReference type="Proteomes" id="UP000234585">
    <property type="component" value="Unassembled WGS sequence"/>
</dbReference>
<proteinExistence type="predicted"/>
<dbReference type="SUPFAM" id="SSF144232">
    <property type="entry name" value="HIT/MYND zinc finger-like"/>
    <property type="match status" value="1"/>
</dbReference>
<dbReference type="RefSeq" id="XP_024675896.1">
    <property type="nucleotide sequence ID" value="XM_024819001.1"/>
</dbReference>
<keyword evidence="1" id="KW-0862">Zinc</keyword>
<sequence length="188" mass="20485">MSSTCEVCSLESPKYRCPTCGLMSCSLACTQSHKIYCAPKAPSPNSPDDSNHDQQPSKSVNGHGAEADAVCPPAVGSSAQLIELLDRYPSLREELREIYKTTLEEEWIEPPQFAGRGRGFGQRGRGGGAHRNRGPWTREKGFNRGLGKVRKLRERCDDGSEIGQNAEGFARFMTLVIGEDQVPSGEGV</sequence>
<keyword evidence="5" id="KW-1185">Reference proteome</keyword>
<evidence type="ECO:0000259" key="3">
    <source>
        <dbReference type="PROSITE" id="PS51083"/>
    </source>
</evidence>